<name>A0A645EIB4_9ZZZZ</name>
<dbReference type="EMBL" id="VSSQ01047737">
    <property type="protein sequence ID" value="MPN01745.1"/>
    <property type="molecule type" value="Genomic_DNA"/>
</dbReference>
<protein>
    <submittedName>
        <fullName evidence="2">Uncharacterized protein</fullName>
    </submittedName>
</protein>
<feature type="compositionally biased region" description="Polar residues" evidence="1">
    <location>
        <begin position="50"/>
        <end position="61"/>
    </location>
</feature>
<feature type="region of interest" description="Disordered" evidence="1">
    <location>
        <begin position="45"/>
        <end position="78"/>
    </location>
</feature>
<comment type="caution">
    <text evidence="2">The sequence shown here is derived from an EMBL/GenBank/DDBJ whole genome shotgun (WGS) entry which is preliminary data.</text>
</comment>
<proteinExistence type="predicted"/>
<gene>
    <name evidence="2" type="ORF">SDC9_148956</name>
</gene>
<reference evidence="2" key="1">
    <citation type="submission" date="2019-08" db="EMBL/GenBank/DDBJ databases">
        <authorList>
            <person name="Kucharzyk K."/>
            <person name="Murdoch R.W."/>
            <person name="Higgins S."/>
            <person name="Loffler F."/>
        </authorList>
    </citation>
    <scope>NUCLEOTIDE SEQUENCE</scope>
</reference>
<sequence length="78" mass="8265">MPHDLAIPVDAQRCQIGQLTLRDLRGGRDPLLIEILDTQQEGTGIVAGQQPGQHSGAQIAQMQIGRGAGSEASGRHGW</sequence>
<evidence type="ECO:0000256" key="1">
    <source>
        <dbReference type="SAM" id="MobiDB-lite"/>
    </source>
</evidence>
<evidence type="ECO:0000313" key="2">
    <source>
        <dbReference type="EMBL" id="MPN01745.1"/>
    </source>
</evidence>
<accession>A0A645EIB4</accession>
<organism evidence="2">
    <name type="scientific">bioreactor metagenome</name>
    <dbReference type="NCBI Taxonomy" id="1076179"/>
    <lineage>
        <taxon>unclassified sequences</taxon>
        <taxon>metagenomes</taxon>
        <taxon>ecological metagenomes</taxon>
    </lineage>
</organism>
<dbReference type="AlphaFoldDB" id="A0A645EIB4"/>